<protein>
    <recommendedName>
        <fullName evidence="3">Nucleoside 2-deoxyribosyltransferase</fullName>
    </recommendedName>
</protein>
<evidence type="ECO:0000313" key="2">
    <source>
        <dbReference type="Proteomes" id="UP000597877"/>
    </source>
</evidence>
<organism evidence="1 2">
    <name type="scientific">Eubacterium segne</name>
    <dbReference type="NCBI Taxonomy" id="2763045"/>
    <lineage>
        <taxon>Bacteria</taxon>
        <taxon>Bacillati</taxon>
        <taxon>Bacillota</taxon>
        <taxon>Clostridia</taxon>
        <taxon>Eubacteriales</taxon>
        <taxon>Eubacteriaceae</taxon>
        <taxon>Eubacterium</taxon>
    </lineage>
</organism>
<name>A0ABR7F0X8_9FIRM</name>
<dbReference type="Gene3D" id="3.40.50.450">
    <property type="match status" value="1"/>
</dbReference>
<sequence>MKEFTIYLAGAMEGLSDEEINGWRRTLNKMFKHTYSNMKVNCINPNDYYNFKEVGYDSQREIMDYDLYKVRHSDMVIVDFSHCFSKGTLVEQAIAFENNIPVIGLNENHNKLHPWQIELSNKIFDDKLKLVSYVTNFYLN</sequence>
<reference evidence="1 2" key="1">
    <citation type="submission" date="2020-08" db="EMBL/GenBank/DDBJ databases">
        <title>Genome public.</title>
        <authorList>
            <person name="Liu C."/>
            <person name="Sun Q."/>
        </authorList>
    </citation>
    <scope>NUCLEOTIDE SEQUENCE [LARGE SCALE GENOMIC DNA]</scope>
    <source>
        <strain evidence="1 2">BX4</strain>
    </source>
</reference>
<proteinExistence type="predicted"/>
<dbReference type="EMBL" id="JACOOZ010000003">
    <property type="protein sequence ID" value="MBC5667273.1"/>
    <property type="molecule type" value="Genomic_DNA"/>
</dbReference>
<evidence type="ECO:0008006" key="3">
    <source>
        <dbReference type="Google" id="ProtNLM"/>
    </source>
</evidence>
<accession>A0ABR7F0X8</accession>
<evidence type="ECO:0000313" key="1">
    <source>
        <dbReference type="EMBL" id="MBC5667273.1"/>
    </source>
</evidence>
<dbReference type="RefSeq" id="WP_186840060.1">
    <property type="nucleotide sequence ID" value="NZ_JACOOZ010000003.1"/>
</dbReference>
<gene>
    <name evidence="1" type="ORF">H8S00_04645</name>
</gene>
<dbReference type="Proteomes" id="UP000597877">
    <property type="component" value="Unassembled WGS sequence"/>
</dbReference>
<comment type="caution">
    <text evidence="1">The sequence shown here is derived from an EMBL/GenBank/DDBJ whole genome shotgun (WGS) entry which is preliminary data.</text>
</comment>
<keyword evidence="2" id="KW-1185">Reference proteome</keyword>
<dbReference type="SUPFAM" id="SSF52309">
    <property type="entry name" value="N-(deoxy)ribosyltransferase-like"/>
    <property type="match status" value="1"/>
</dbReference>